<reference evidence="1" key="1">
    <citation type="submission" date="2019-08" db="EMBL/GenBank/DDBJ databases">
        <title>The genome of the North American firefly Photinus pyralis.</title>
        <authorList>
            <consortium name="Photinus pyralis genome working group"/>
            <person name="Fallon T.R."/>
            <person name="Sander Lower S.E."/>
            <person name="Weng J.-K."/>
        </authorList>
    </citation>
    <scope>NUCLEOTIDE SEQUENCE</scope>
    <source>
        <strain evidence="1">TRF0915ILg1</strain>
        <tissue evidence="1">Whole body</tissue>
    </source>
</reference>
<protein>
    <submittedName>
        <fullName evidence="1">Uncharacterized protein</fullName>
    </submittedName>
</protein>
<dbReference type="EMBL" id="VTPC01000464">
    <property type="protein sequence ID" value="KAF2905690.1"/>
    <property type="molecule type" value="Genomic_DNA"/>
</dbReference>
<dbReference type="OrthoDB" id="10028501at2759"/>
<evidence type="ECO:0000313" key="1">
    <source>
        <dbReference type="EMBL" id="KAF2905690.1"/>
    </source>
</evidence>
<gene>
    <name evidence="1" type="ORF">ILUMI_00489</name>
</gene>
<dbReference type="Proteomes" id="UP000801492">
    <property type="component" value="Unassembled WGS sequence"/>
</dbReference>
<dbReference type="PANTHER" id="PTHR33198">
    <property type="entry name" value="ANK_REP_REGION DOMAIN-CONTAINING PROTEIN-RELATED"/>
    <property type="match status" value="1"/>
</dbReference>
<name>A0A8K0DG62_IGNLU</name>
<proteinExistence type="predicted"/>
<keyword evidence="2" id="KW-1185">Reference proteome</keyword>
<organism evidence="1 2">
    <name type="scientific">Ignelater luminosus</name>
    <name type="common">Cucubano</name>
    <name type="synonym">Pyrophorus luminosus</name>
    <dbReference type="NCBI Taxonomy" id="2038154"/>
    <lineage>
        <taxon>Eukaryota</taxon>
        <taxon>Metazoa</taxon>
        <taxon>Ecdysozoa</taxon>
        <taxon>Arthropoda</taxon>
        <taxon>Hexapoda</taxon>
        <taxon>Insecta</taxon>
        <taxon>Pterygota</taxon>
        <taxon>Neoptera</taxon>
        <taxon>Endopterygota</taxon>
        <taxon>Coleoptera</taxon>
        <taxon>Polyphaga</taxon>
        <taxon>Elateriformia</taxon>
        <taxon>Elateroidea</taxon>
        <taxon>Elateridae</taxon>
        <taxon>Agrypninae</taxon>
        <taxon>Pyrophorini</taxon>
        <taxon>Ignelater</taxon>
    </lineage>
</organism>
<accession>A0A8K0DG62</accession>
<comment type="caution">
    <text evidence="1">The sequence shown here is derived from an EMBL/GenBank/DDBJ whole genome shotgun (WGS) entry which is preliminary data.</text>
</comment>
<dbReference type="PANTHER" id="PTHR33198:SF19">
    <property type="entry name" value="CCHC-TYPE DOMAIN-CONTAINING PROTEIN"/>
    <property type="match status" value="1"/>
</dbReference>
<evidence type="ECO:0000313" key="2">
    <source>
        <dbReference type="Proteomes" id="UP000801492"/>
    </source>
</evidence>
<dbReference type="AlphaFoldDB" id="A0A8K0DG62"/>
<sequence length="233" mass="26748">MVTARAGTSIMFAGHLSEFDPANADWSVFQKRLENYFTANAIEDDKLKAAILLKSLNEDGYKLIYNLCLPIIPENKKYSELTKIFSEHFKPNLSGFAARYEFYQSKKRLNESAKEWAARIRSLAATCYFETTELEMVLRDHFIVGYDRDPLQDRLLEEKKTITLSDAIEIAASKSATKPTDNTFIKKEPELHFYKSKTNRPKSKSQEGTPAAQQVNKCTVCGRKKIYFRTVFV</sequence>